<evidence type="ECO:0000313" key="4">
    <source>
        <dbReference type="EMBL" id="MBJ7593836.1"/>
    </source>
</evidence>
<protein>
    <submittedName>
        <fullName evidence="4">TIGR01777 family oxidoreductase</fullName>
    </submittedName>
</protein>
<dbReference type="InterPro" id="IPR036291">
    <property type="entry name" value="NAD(P)-bd_dom_sf"/>
</dbReference>
<dbReference type="PANTHER" id="PTHR11092">
    <property type="entry name" value="SUGAR NUCLEOTIDE EPIMERASE RELATED"/>
    <property type="match status" value="1"/>
</dbReference>
<gene>
    <name evidence="4" type="ORF">JF886_03075</name>
</gene>
<evidence type="ECO:0000313" key="5">
    <source>
        <dbReference type="Proteomes" id="UP000606991"/>
    </source>
</evidence>
<dbReference type="PANTHER" id="PTHR11092:SF0">
    <property type="entry name" value="EPIMERASE FAMILY PROTEIN SDR39U1"/>
    <property type="match status" value="1"/>
</dbReference>
<dbReference type="InterPro" id="IPR013549">
    <property type="entry name" value="DUF1731"/>
</dbReference>
<dbReference type="AlphaFoldDB" id="A0A934K0F1"/>
<accession>A0A934K0F1</accession>
<evidence type="ECO:0000259" key="3">
    <source>
        <dbReference type="Pfam" id="PF08338"/>
    </source>
</evidence>
<proteinExistence type="inferred from homology"/>
<dbReference type="Proteomes" id="UP000606991">
    <property type="component" value="Unassembled WGS sequence"/>
</dbReference>
<comment type="caution">
    <text evidence="4">The sequence shown here is derived from an EMBL/GenBank/DDBJ whole genome shotgun (WGS) entry which is preliminary data.</text>
</comment>
<dbReference type="InterPro" id="IPR010099">
    <property type="entry name" value="SDR39U1"/>
</dbReference>
<evidence type="ECO:0000256" key="1">
    <source>
        <dbReference type="ARBA" id="ARBA00009353"/>
    </source>
</evidence>
<organism evidence="4 5">
    <name type="scientific">Candidatus Aeolococcus gillhamiae</name>
    <dbReference type="NCBI Taxonomy" id="3127015"/>
    <lineage>
        <taxon>Bacteria</taxon>
        <taxon>Bacillati</taxon>
        <taxon>Candidatus Dormiibacterota</taxon>
        <taxon>Candidatus Dormibacteria</taxon>
        <taxon>Candidatus Aeolococcales</taxon>
        <taxon>Candidatus Aeolococcaceae</taxon>
        <taxon>Candidatus Aeolococcus</taxon>
    </lineage>
</organism>
<feature type="domain" description="DUF1731" evidence="3">
    <location>
        <begin position="258"/>
        <end position="304"/>
    </location>
</feature>
<comment type="similarity">
    <text evidence="1">Belongs to the NAD(P)-dependent epimerase/dehydratase family. SDR39U1 subfamily.</text>
</comment>
<dbReference type="RefSeq" id="WP_337309501.1">
    <property type="nucleotide sequence ID" value="NZ_JAEKNS010000038.1"/>
</dbReference>
<reference evidence="4 5" key="1">
    <citation type="submission" date="2020-10" db="EMBL/GenBank/DDBJ databases">
        <title>Ca. Dormibacterota MAGs.</title>
        <authorList>
            <person name="Montgomery K."/>
        </authorList>
    </citation>
    <scope>NUCLEOTIDE SEQUENCE [LARGE SCALE GENOMIC DNA]</scope>
    <source>
        <strain evidence="4">SC8812_S17_18</strain>
    </source>
</reference>
<dbReference type="EMBL" id="JAEKNS010000038">
    <property type="protein sequence ID" value="MBJ7593836.1"/>
    <property type="molecule type" value="Genomic_DNA"/>
</dbReference>
<feature type="domain" description="NAD-dependent epimerase/dehydratase" evidence="2">
    <location>
        <begin position="4"/>
        <end position="225"/>
    </location>
</feature>
<dbReference type="Pfam" id="PF01370">
    <property type="entry name" value="Epimerase"/>
    <property type="match status" value="1"/>
</dbReference>
<dbReference type="Gene3D" id="3.40.50.720">
    <property type="entry name" value="NAD(P)-binding Rossmann-like Domain"/>
    <property type="match status" value="1"/>
</dbReference>
<dbReference type="SUPFAM" id="SSF51735">
    <property type="entry name" value="NAD(P)-binding Rossmann-fold domains"/>
    <property type="match status" value="1"/>
</dbReference>
<name>A0A934K0F1_9BACT</name>
<dbReference type="NCBIfam" id="TIGR01777">
    <property type="entry name" value="yfcH"/>
    <property type="match status" value="1"/>
</dbReference>
<evidence type="ECO:0000259" key="2">
    <source>
        <dbReference type="Pfam" id="PF01370"/>
    </source>
</evidence>
<dbReference type="InterPro" id="IPR001509">
    <property type="entry name" value="Epimerase_deHydtase"/>
</dbReference>
<dbReference type="Pfam" id="PF08338">
    <property type="entry name" value="DUF1731"/>
    <property type="match status" value="1"/>
</dbReference>
<sequence length="309" mass="32623">MRRVVVTGATGTIGRAVVAALHTRGDHVVALSRDAERARAVLGNVEVHAWRSPTRQSPPSAALDGAHAIIHLLGEPIGQRWTAAVKRELRDSRLRSTRLLTRAIHARATGSPPLTFVSQSATGFYGLHGDAWLTEQSPPGTDFLARLVVDWEHESLAAAAAPNVRVVVSRTGVVLSSHGGALEKMAPPFKFGVGGPIAGGRQYVPWVHIDDVVGALLHCLDTRAAAGPINVVSPNPATNAELSRALGHALHRPALLPVPGFVVRALYGEMSMTVIGGQRVSAAKLEGLGYVFVHPHLDTALRDVLSAAA</sequence>